<protein>
    <submittedName>
        <fullName evidence="1">Uncharacterized protein</fullName>
    </submittedName>
</protein>
<evidence type="ECO:0000313" key="2">
    <source>
        <dbReference type="Proteomes" id="UP000482800"/>
    </source>
</evidence>
<evidence type="ECO:0000313" key="1">
    <source>
        <dbReference type="EMBL" id="GFJ77466.1"/>
    </source>
</evidence>
<gene>
    <name evidence="1" type="ORF">Phou_016460</name>
</gene>
<comment type="caution">
    <text evidence="1">The sequence shown here is derived from an EMBL/GenBank/DDBJ whole genome shotgun (WGS) entry which is preliminary data.</text>
</comment>
<reference evidence="1 2" key="1">
    <citation type="submission" date="2020-03" db="EMBL/GenBank/DDBJ databases">
        <title>Whole genome shotgun sequence of Phytohabitans houttuyneae NBRC 108639.</title>
        <authorList>
            <person name="Komaki H."/>
            <person name="Tamura T."/>
        </authorList>
    </citation>
    <scope>NUCLEOTIDE SEQUENCE [LARGE SCALE GENOMIC DNA]</scope>
    <source>
        <strain evidence="1 2">NBRC 108639</strain>
    </source>
</reference>
<organism evidence="1 2">
    <name type="scientific">Phytohabitans houttuyneae</name>
    <dbReference type="NCBI Taxonomy" id="1076126"/>
    <lineage>
        <taxon>Bacteria</taxon>
        <taxon>Bacillati</taxon>
        <taxon>Actinomycetota</taxon>
        <taxon>Actinomycetes</taxon>
        <taxon>Micromonosporales</taxon>
        <taxon>Micromonosporaceae</taxon>
    </lineage>
</organism>
<keyword evidence="2" id="KW-1185">Reference proteome</keyword>
<proteinExistence type="predicted"/>
<sequence>MTAHSSTPAKSRTYLAQDVADGLNQAADDIFDAVNAGDSGLRDALNLMVNATMAYLRGQADDLRQVVEANYSAPHDDVRSWTSEATS</sequence>
<dbReference type="Proteomes" id="UP000482800">
    <property type="component" value="Unassembled WGS sequence"/>
</dbReference>
<reference evidence="1 2" key="2">
    <citation type="submission" date="2020-03" db="EMBL/GenBank/DDBJ databases">
        <authorList>
            <person name="Ichikawa N."/>
            <person name="Kimura A."/>
            <person name="Kitahashi Y."/>
            <person name="Uohara A."/>
        </authorList>
    </citation>
    <scope>NUCLEOTIDE SEQUENCE [LARGE SCALE GENOMIC DNA]</scope>
    <source>
        <strain evidence="1 2">NBRC 108639</strain>
    </source>
</reference>
<dbReference type="RefSeq" id="WP_173054878.1">
    <property type="nucleotide sequence ID" value="NZ_BAABGO010000053.1"/>
</dbReference>
<accession>A0A6V8K651</accession>
<name>A0A6V8K651_9ACTN</name>
<dbReference type="AlphaFoldDB" id="A0A6V8K651"/>
<dbReference type="EMBL" id="BLPF01000001">
    <property type="protein sequence ID" value="GFJ77466.1"/>
    <property type="molecule type" value="Genomic_DNA"/>
</dbReference>